<comment type="caution">
    <text evidence="3">The sequence shown here is derived from an EMBL/GenBank/DDBJ whole genome shotgun (WGS) entry which is preliminary data.</text>
</comment>
<dbReference type="Pfam" id="PF09979">
    <property type="entry name" value="DUF2213"/>
    <property type="match status" value="1"/>
</dbReference>
<dbReference type="Proteomes" id="UP000823405">
    <property type="component" value="Unassembled WGS sequence"/>
</dbReference>
<sequence>MPAAQVGWYASQSFIGYQLCALIAQHWLVDKACGMPAKDAIRNGYTVTVNNGTGINTGVIDAIRKEDKRFRMNHHMREFVRMGRVFGIRIAMFIVQSTDPEYYAKPFNPDGVTPGSYKGIRQIDPYWVMPELHAAAITDPTSLHFYEPTYWRVNGKPIHHSHLIIFRTGDVPDVLKPSYHYGGVSVPQKIFERVYASERTANEAPLLALSKRSTVVHMDVESAVANQGKFEERIATWVHFRDNYGIKVAGKEEQIEQFDTALADFDAVIMTQYQLVAAAANVPATKLLGTSPKGFNAIGAFEESSYHEELESIQAHDLTALLDRHHLLVIRSEIAPKFGIKPFETTVSWNPLDSMTTKEHAEVNKLKAETGAILAQSGAVDGIDERRRITQDPDSGYTGIEEAIPDELDGTESDGATYRELLALFKSPSAQAFFAQDAGISSQARLLMQALTRNIRKHFTLRAKQCVKRMMTEADKVSSASVRHSLRELSGGVSLKTSAIPPSYQAILDSSVTENVKLIKSIAKHYLDSVKEAVMRSITNGNGLEDVIPFLQSQEGITRRRAKNIALDQTRKAYNGFNRGRCVGAGVTQAEWVHSHGGLHPREKHLDFSGHVFDLTKGRSIGAPEPERIYMVYRPEKELSDPDCIESFRLLPWVDEHEMLGDQDTGYTAPEKKGIHGVIGEEVYYENGVLKGNLKVFSESLAVLINSGKRELSAGYRCQYEFTTGQYNGQHYDAIQRTIRGNHLASVKGGRMGPDVAVLDHMTFTFDAKELCMPDEKNPAGQDEDMSLADVVKQLIPLVQALVSRTPATDDEDKTPADETDPNQKPVEVDDDTPPLMEDEEETEDEEEKEDDDTAQAMDAATQAWRAASKSVPKAIRIPIYKEPKTMPFQNTVRADMTWGMPGELFTSGPMRAATWTLVSDKPNMIGYAYTLVSEGVAQVGGIGPFAGILIHPKHYASYGTPNGPLSPTLEVSNNAIGELLMMGEIFVNLIPPTEVGYAVMYDTATGALSAIKAGTEAPEGKAIVPNALVTRYPSDSYRPSNPELTVITLTN</sequence>
<proteinExistence type="predicted"/>
<feature type="region of interest" description="Disordered" evidence="1">
    <location>
        <begin position="803"/>
        <end position="860"/>
    </location>
</feature>
<accession>A0A9P6UXC3</accession>
<dbReference type="Pfam" id="PF22758">
    <property type="entry name" value="Phage_cement"/>
    <property type="match status" value="1"/>
</dbReference>
<protein>
    <recommendedName>
        <fullName evidence="2">Anti-CBASS protein Acb1-like N-terminal domain-containing protein</fullName>
    </recommendedName>
</protein>
<dbReference type="Pfam" id="PF06381">
    <property type="entry name" value="Phage_portal_3"/>
    <property type="match status" value="1"/>
</dbReference>
<reference evidence="3" key="1">
    <citation type="journal article" date="2020" name="Fungal Divers.">
        <title>Resolving the Mortierellaceae phylogeny through synthesis of multi-gene phylogenetics and phylogenomics.</title>
        <authorList>
            <person name="Vandepol N."/>
            <person name="Liber J."/>
            <person name="Desiro A."/>
            <person name="Na H."/>
            <person name="Kennedy M."/>
            <person name="Barry K."/>
            <person name="Grigoriev I.V."/>
            <person name="Miller A.N."/>
            <person name="O'Donnell K."/>
            <person name="Stajich J.E."/>
            <person name="Bonito G."/>
        </authorList>
    </citation>
    <scope>NUCLEOTIDE SEQUENCE</scope>
    <source>
        <strain evidence="3">NVP60</strain>
    </source>
</reference>
<dbReference type="EMBL" id="JAAAIN010000001">
    <property type="protein sequence ID" value="KAG0323521.1"/>
    <property type="molecule type" value="Genomic_DNA"/>
</dbReference>
<feature type="compositionally biased region" description="Acidic residues" evidence="1">
    <location>
        <begin position="829"/>
        <end position="854"/>
    </location>
</feature>
<gene>
    <name evidence="3" type="ORF">BGZ97_000007</name>
</gene>
<keyword evidence="4" id="KW-1185">Reference proteome</keyword>
<feature type="compositionally biased region" description="Acidic residues" evidence="1">
    <location>
        <begin position="809"/>
        <end position="821"/>
    </location>
</feature>
<dbReference type="InterPro" id="IPR024459">
    <property type="entry name" value="Acb1-like_N"/>
</dbReference>
<dbReference type="InterPro" id="IPR054438">
    <property type="entry name" value="Struct_cement_gp24/gp6"/>
</dbReference>
<name>A0A9P6UXC3_9FUNG</name>
<dbReference type="InterPro" id="IPR016913">
    <property type="entry name" value="UCP029215"/>
</dbReference>
<evidence type="ECO:0000256" key="1">
    <source>
        <dbReference type="SAM" id="MobiDB-lite"/>
    </source>
</evidence>
<evidence type="ECO:0000313" key="4">
    <source>
        <dbReference type="Proteomes" id="UP000823405"/>
    </source>
</evidence>
<evidence type="ECO:0000259" key="2">
    <source>
        <dbReference type="Pfam" id="PF06381"/>
    </source>
</evidence>
<feature type="domain" description="Anti-CBASS protein Acb1-like N-terminal" evidence="2">
    <location>
        <begin position="17"/>
        <end position="370"/>
    </location>
</feature>
<evidence type="ECO:0000313" key="3">
    <source>
        <dbReference type="EMBL" id="KAG0323521.1"/>
    </source>
</evidence>
<dbReference type="AlphaFoldDB" id="A0A9P6UXC3"/>
<organism evidence="3 4">
    <name type="scientific">Linnemannia gamsii</name>
    <dbReference type="NCBI Taxonomy" id="64522"/>
    <lineage>
        <taxon>Eukaryota</taxon>
        <taxon>Fungi</taxon>
        <taxon>Fungi incertae sedis</taxon>
        <taxon>Mucoromycota</taxon>
        <taxon>Mortierellomycotina</taxon>
        <taxon>Mortierellomycetes</taxon>
        <taxon>Mortierellales</taxon>
        <taxon>Mortierellaceae</taxon>
        <taxon>Linnemannia</taxon>
    </lineage>
</organism>